<dbReference type="EMBL" id="JBHTLT010000047">
    <property type="protein sequence ID" value="MFD1205568.1"/>
    <property type="molecule type" value="Genomic_DNA"/>
</dbReference>
<evidence type="ECO:0000313" key="2">
    <source>
        <dbReference type="EMBL" id="MFD1205568.1"/>
    </source>
</evidence>
<reference evidence="3" key="1">
    <citation type="journal article" date="2019" name="Int. J. Syst. Evol. Microbiol.">
        <title>The Global Catalogue of Microorganisms (GCM) 10K type strain sequencing project: providing services to taxonomists for standard genome sequencing and annotation.</title>
        <authorList>
            <consortium name="The Broad Institute Genomics Platform"/>
            <consortium name="The Broad Institute Genome Sequencing Center for Infectious Disease"/>
            <person name="Wu L."/>
            <person name="Ma J."/>
        </authorList>
    </citation>
    <scope>NUCLEOTIDE SEQUENCE [LARGE SCALE GENOMIC DNA]</scope>
    <source>
        <strain evidence="3">CCUG 53915</strain>
    </source>
</reference>
<organism evidence="2 3">
    <name type="scientific">Sporosarcina contaminans</name>
    <dbReference type="NCBI Taxonomy" id="633403"/>
    <lineage>
        <taxon>Bacteria</taxon>
        <taxon>Bacillati</taxon>
        <taxon>Bacillota</taxon>
        <taxon>Bacilli</taxon>
        <taxon>Bacillales</taxon>
        <taxon>Caryophanaceae</taxon>
        <taxon>Sporosarcina</taxon>
    </lineage>
</organism>
<keyword evidence="3" id="KW-1185">Reference proteome</keyword>
<evidence type="ECO:0000259" key="1">
    <source>
        <dbReference type="Pfam" id="PF13468"/>
    </source>
</evidence>
<dbReference type="Proteomes" id="UP001597231">
    <property type="component" value="Unassembled WGS sequence"/>
</dbReference>
<feature type="domain" description="Glyoxalase-like" evidence="1">
    <location>
        <begin position="3"/>
        <end position="190"/>
    </location>
</feature>
<name>A0ABW3U0D5_9BACL</name>
<dbReference type="Gene3D" id="3.10.180.10">
    <property type="entry name" value="2,3-Dihydroxybiphenyl 1,2-Dioxygenase, domain 1"/>
    <property type="match status" value="1"/>
</dbReference>
<dbReference type="InterPro" id="IPR029068">
    <property type="entry name" value="Glyas_Bleomycin-R_OHBP_Dase"/>
</dbReference>
<dbReference type="RefSeq" id="WP_381480748.1">
    <property type="nucleotide sequence ID" value="NZ_JBHTLT010000047.1"/>
</dbReference>
<sequence length="234" mass="26907">MKLDHVVYFTNKSPEEVVKEKKDEGKHVVEGGRHEKWGTHNALLYVKNAYVEWLSVEHMDIAENVDHPLTRLLLHDVKYGDGWGTLCLSIEGIERFRDEIENKGFRTSGVIDAERKTTSGELKRWTMLFVEQPVSGELPFPFFIEWEESEEERLAKLREQGILTAENENLAIHECVFAVEDPLKETGEWAVLLSQKVGDDHNIVLENVRLKFVQAEGDLKRERLQEVVIGAAVE</sequence>
<proteinExistence type="predicted"/>
<dbReference type="InterPro" id="IPR025870">
    <property type="entry name" value="Glyoxalase-like_dom"/>
</dbReference>
<evidence type="ECO:0000313" key="3">
    <source>
        <dbReference type="Proteomes" id="UP001597231"/>
    </source>
</evidence>
<dbReference type="PANTHER" id="PTHR40265">
    <property type="entry name" value="BLL2707 PROTEIN"/>
    <property type="match status" value="1"/>
</dbReference>
<gene>
    <name evidence="2" type="ORF">ACFQ38_10700</name>
</gene>
<dbReference type="PANTHER" id="PTHR40265:SF1">
    <property type="entry name" value="GLYOXALASE-LIKE DOMAIN-CONTAINING PROTEIN"/>
    <property type="match status" value="1"/>
</dbReference>
<protein>
    <submittedName>
        <fullName evidence="2">VOC family protein</fullName>
    </submittedName>
</protein>
<accession>A0ABW3U0D5</accession>
<dbReference type="Pfam" id="PF13468">
    <property type="entry name" value="Glyoxalase_3"/>
    <property type="match status" value="1"/>
</dbReference>
<comment type="caution">
    <text evidence="2">The sequence shown here is derived from an EMBL/GenBank/DDBJ whole genome shotgun (WGS) entry which is preliminary data.</text>
</comment>